<gene>
    <name evidence="1" type="ORF">GDO78_013535</name>
</gene>
<dbReference type="AlphaFoldDB" id="A0A8J6K2H0"/>
<evidence type="ECO:0000313" key="2">
    <source>
        <dbReference type="Proteomes" id="UP000770717"/>
    </source>
</evidence>
<reference evidence="1" key="1">
    <citation type="thesis" date="2020" institute="ProQuest LLC" country="789 East Eisenhower Parkway, Ann Arbor, MI, USA">
        <title>Comparative Genomics and Chromosome Evolution.</title>
        <authorList>
            <person name="Mudd A.B."/>
        </authorList>
    </citation>
    <scope>NUCLEOTIDE SEQUENCE</scope>
    <source>
        <strain evidence="1">HN-11 Male</strain>
        <tissue evidence="1">Kidney and liver</tissue>
    </source>
</reference>
<name>A0A8J6K2H0_ELECQ</name>
<evidence type="ECO:0000313" key="1">
    <source>
        <dbReference type="EMBL" id="KAG9478533.1"/>
    </source>
</evidence>
<accession>A0A8J6K2H0</accession>
<keyword evidence="2" id="KW-1185">Reference proteome</keyword>
<organism evidence="1 2">
    <name type="scientific">Eleutherodactylus coqui</name>
    <name type="common">Puerto Rican coqui</name>
    <dbReference type="NCBI Taxonomy" id="57060"/>
    <lineage>
        <taxon>Eukaryota</taxon>
        <taxon>Metazoa</taxon>
        <taxon>Chordata</taxon>
        <taxon>Craniata</taxon>
        <taxon>Vertebrata</taxon>
        <taxon>Euteleostomi</taxon>
        <taxon>Amphibia</taxon>
        <taxon>Batrachia</taxon>
        <taxon>Anura</taxon>
        <taxon>Neobatrachia</taxon>
        <taxon>Hyloidea</taxon>
        <taxon>Eleutherodactylidae</taxon>
        <taxon>Eleutherodactylinae</taxon>
        <taxon>Eleutherodactylus</taxon>
        <taxon>Eleutherodactylus</taxon>
    </lineage>
</organism>
<proteinExistence type="predicted"/>
<dbReference type="Proteomes" id="UP000770717">
    <property type="component" value="Unassembled WGS sequence"/>
</dbReference>
<comment type="caution">
    <text evidence="1">The sequence shown here is derived from an EMBL/GenBank/DDBJ whole genome shotgun (WGS) entry which is preliminary data.</text>
</comment>
<protein>
    <submittedName>
        <fullName evidence="1">Uncharacterized protein</fullName>
    </submittedName>
</protein>
<sequence>MPTAGTEESVHDSGIQRETACVMHCLVLDIAQYTGCAQSRLFSKSHVHGRIGLHMQIFICGNLLREITDVMVFPRRCTRM</sequence>
<dbReference type="EMBL" id="WNTK01000009">
    <property type="protein sequence ID" value="KAG9478533.1"/>
    <property type="molecule type" value="Genomic_DNA"/>
</dbReference>